<accession>A0A9P1DE25</accession>
<evidence type="ECO:0000256" key="2">
    <source>
        <dbReference type="ARBA" id="ARBA00022598"/>
    </source>
</evidence>
<evidence type="ECO:0000256" key="1">
    <source>
        <dbReference type="ARBA" id="ARBA00006432"/>
    </source>
</evidence>
<dbReference type="Pfam" id="PF00501">
    <property type="entry name" value="AMP-binding"/>
    <property type="match status" value="1"/>
</dbReference>
<organism evidence="5">
    <name type="scientific">Cladocopium goreaui</name>
    <dbReference type="NCBI Taxonomy" id="2562237"/>
    <lineage>
        <taxon>Eukaryota</taxon>
        <taxon>Sar</taxon>
        <taxon>Alveolata</taxon>
        <taxon>Dinophyceae</taxon>
        <taxon>Suessiales</taxon>
        <taxon>Symbiodiniaceae</taxon>
        <taxon>Cladocopium</taxon>
    </lineage>
</organism>
<reference evidence="5" key="1">
    <citation type="submission" date="2022-10" db="EMBL/GenBank/DDBJ databases">
        <authorList>
            <person name="Chen Y."/>
            <person name="Dougan E. K."/>
            <person name="Chan C."/>
            <person name="Rhodes N."/>
            <person name="Thang M."/>
        </authorList>
    </citation>
    <scope>NUCLEOTIDE SEQUENCE</scope>
</reference>
<dbReference type="InterPro" id="IPR000873">
    <property type="entry name" value="AMP-dep_synth/lig_dom"/>
</dbReference>
<keyword evidence="2 7" id="KW-0436">Ligase</keyword>
<dbReference type="Gene3D" id="3.40.50.12780">
    <property type="entry name" value="N-terminal domain of ligase-like"/>
    <property type="match status" value="1"/>
</dbReference>
<dbReference type="Pfam" id="PF13193">
    <property type="entry name" value="AMP-binding_C"/>
    <property type="match status" value="1"/>
</dbReference>
<dbReference type="GO" id="GO:0031956">
    <property type="term" value="F:medium-chain fatty acid-CoA ligase activity"/>
    <property type="evidence" value="ECO:0007669"/>
    <property type="project" value="TreeGrafter"/>
</dbReference>
<reference evidence="6" key="2">
    <citation type="submission" date="2024-04" db="EMBL/GenBank/DDBJ databases">
        <authorList>
            <person name="Chen Y."/>
            <person name="Shah S."/>
            <person name="Dougan E. K."/>
            <person name="Thang M."/>
            <person name="Chan C."/>
        </authorList>
    </citation>
    <scope>NUCLEOTIDE SEQUENCE [LARGE SCALE GENOMIC DNA]</scope>
</reference>
<comment type="caution">
    <text evidence="5">The sequence shown here is derived from an EMBL/GenBank/DDBJ whole genome shotgun (WGS) entry which is preliminary data.</text>
</comment>
<dbReference type="EMBL" id="CAMXCT030004012">
    <property type="protein sequence ID" value="CAL4794621.1"/>
    <property type="molecule type" value="Genomic_DNA"/>
</dbReference>
<dbReference type="InterPro" id="IPR025110">
    <property type="entry name" value="AMP-bd_C"/>
</dbReference>
<feature type="domain" description="AMP-dependent synthetase/ligase" evidence="3">
    <location>
        <begin position="5"/>
        <end position="140"/>
    </location>
</feature>
<dbReference type="OrthoDB" id="6614653at2759"/>
<dbReference type="GO" id="GO:0006631">
    <property type="term" value="P:fatty acid metabolic process"/>
    <property type="evidence" value="ECO:0007669"/>
    <property type="project" value="TreeGrafter"/>
</dbReference>
<evidence type="ECO:0000259" key="3">
    <source>
        <dbReference type="Pfam" id="PF00501"/>
    </source>
</evidence>
<proteinExistence type="inferred from homology"/>
<dbReference type="PANTHER" id="PTHR43201">
    <property type="entry name" value="ACYL-COA SYNTHETASE"/>
    <property type="match status" value="1"/>
</dbReference>
<dbReference type="SUPFAM" id="SSF56801">
    <property type="entry name" value="Acetyl-CoA synthetase-like"/>
    <property type="match status" value="1"/>
</dbReference>
<sequence length="314" mass="34299">MPTAAQAVELIQRFNVSVYAMLSSALLDFVEHLEHRDLGSVAALALRRVVGSGDSVPLQLQSRFLEMFGWPVLEGCGITEIGGYYAAQPLDPLDREGKAGAMGRPTKGTQVRLVEDGKDVPVGSIGEVLLKTPSLPLGYWEDPEATKELFQDGWLRTGDLARFDLDGFLWFVARRKLIIVRRGSNLAPAAVERWLLEHPKVKAVVVVGVPDSAEGEVPVAWVLPGDEAPTAMELEEHATKGLASYEQPVSRLTLLVSVKQNRWDYSSKDVGCKLGEGYWFRNTMPLNSVGKFDRAKLKDEAKALMANLAATAGA</sequence>
<feature type="domain" description="AMP-binding enzyme C-terminal" evidence="4">
    <location>
        <begin position="191"/>
        <end position="249"/>
    </location>
</feature>
<dbReference type="EMBL" id="CAMXCT020004012">
    <property type="protein sequence ID" value="CAL1160684.1"/>
    <property type="molecule type" value="Genomic_DNA"/>
</dbReference>
<evidence type="ECO:0000259" key="4">
    <source>
        <dbReference type="Pfam" id="PF13193"/>
    </source>
</evidence>
<evidence type="ECO:0000313" key="8">
    <source>
        <dbReference type="Proteomes" id="UP001152797"/>
    </source>
</evidence>
<dbReference type="AlphaFoldDB" id="A0A9P1DE25"/>
<dbReference type="EMBL" id="CAMXCT010004012">
    <property type="protein sequence ID" value="CAI4007309.1"/>
    <property type="molecule type" value="Genomic_DNA"/>
</dbReference>
<evidence type="ECO:0000313" key="6">
    <source>
        <dbReference type="EMBL" id="CAL1160684.1"/>
    </source>
</evidence>
<evidence type="ECO:0000313" key="7">
    <source>
        <dbReference type="EMBL" id="CAL4794621.1"/>
    </source>
</evidence>
<dbReference type="InterPro" id="IPR045851">
    <property type="entry name" value="AMP-bd_C_sf"/>
</dbReference>
<evidence type="ECO:0000313" key="5">
    <source>
        <dbReference type="EMBL" id="CAI4007309.1"/>
    </source>
</evidence>
<dbReference type="Gene3D" id="3.30.300.30">
    <property type="match status" value="1"/>
</dbReference>
<name>A0A9P1DE25_9DINO</name>
<comment type="similarity">
    <text evidence="1">Belongs to the ATP-dependent AMP-binding enzyme family.</text>
</comment>
<keyword evidence="8" id="KW-1185">Reference proteome</keyword>
<dbReference type="Proteomes" id="UP001152797">
    <property type="component" value="Unassembled WGS sequence"/>
</dbReference>
<gene>
    <name evidence="5" type="ORF">C1SCF055_LOCUS32873</name>
</gene>
<dbReference type="InterPro" id="IPR042099">
    <property type="entry name" value="ANL_N_sf"/>
</dbReference>
<protein>
    <submittedName>
        <fullName evidence="7">Long-chain-fatty-acid--CoA ligase</fullName>
    </submittedName>
</protein>
<dbReference type="PANTHER" id="PTHR43201:SF5">
    <property type="entry name" value="MEDIUM-CHAIN ACYL-COA LIGASE ACSF2, MITOCHONDRIAL"/>
    <property type="match status" value="1"/>
</dbReference>